<dbReference type="InterPro" id="IPR032856">
    <property type="entry name" value="GDE_N_bis"/>
</dbReference>
<feature type="region of interest" description="Disordered" evidence="1">
    <location>
        <begin position="105"/>
        <end position="128"/>
    </location>
</feature>
<dbReference type="Proteomes" id="UP001501455">
    <property type="component" value="Unassembled WGS sequence"/>
</dbReference>
<dbReference type="Pfam" id="PF14742">
    <property type="entry name" value="GDE_N_bis"/>
    <property type="match status" value="1"/>
</dbReference>
<evidence type="ECO:0000313" key="3">
    <source>
        <dbReference type="EMBL" id="GAA3502858.1"/>
    </source>
</evidence>
<dbReference type="EMBL" id="BAAAXF010000071">
    <property type="protein sequence ID" value="GAA3502858.1"/>
    <property type="molecule type" value="Genomic_DNA"/>
</dbReference>
<proteinExistence type="predicted"/>
<keyword evidence="4" id="KW-1185">Reference proteome</keyword>
<feature type="compositionally biased region" description="Basic residues" evidence="1">
    <location>
        <begin position="191"/>
        <end position="206"/>
    </location>
</feature>
<organism evidence="3 4">
    <name type="scientific">Streptomyces prasinosporus</name>
    <dbReference type="NCBI Taxonomy" id="68256"/>
    <lineage>
        <taxon>Bacteria</taxon>
        <taxon>Bacillati</taxon>
        <taxon>Actinomycetota</taxon>
        <taxon>Actinomycetes</taxon>
        <taxon>Kitasatosporales</taxon>
        <taxon>Streptomycetaceae</taxon>
        <taxon>Streptomyces</taxon>
        <taxon>Streptomyces albogriseolus group</taxon>
    </lineage>
</organism>
<evidence type="ECO:0000256" key="1">
    <source>
        <dbReference type="SAM" id="MobiDB-lite"/>
    </source>
</evidence>
<accession>A0ABP6U837</accession>
<comment type="caution">
    <text evidence="3">The sequence shown here is derived from an EMBL/GenBank/DDBJ whole genome shotgun (WGS) entry which is preliminary data.</text>
</comment>
<feature type="compositionally biased region" description="Low complexity" evidence="1">
    <location>
        <begin position="222"/>
        <end position="234"/>
    </location>
</feature>
<evidence type="ECO:0000313" key="4">
    <source>
        <dbReference type="Proteomes" id="UP001501455"/>
    </source>
</evidence>
<dbReference type="RefSeq" id="WP_345583854.1">
    <property type="nucleotide sequence ID" value="NZ_BAAAXF010000071.1"/>
</dbReference>
<gene>
    <name evidence="3" type="ORF">GCM10019016_099670</name>
</gene>
<sequence length="240" mass="26093">MTGAGEQVQLVRGAAFVRLGRDGDIHGVHGAAPDGLFLNDARHLSRRRLTAGADFADLFALRTEYRDFAEPDAVRDSRATDDGARFEYRRGAWQARTTVTCRPAPRRWTGRRTGRGRAPCAGGSARPHDNALIALGLARYGLTEEVRTLSEGLVAAARCGHRRSPRSSPATTARPPRHPSRTRTPALPGRGPRRLRRPCGRRRSRRAPGAPPVRPGERDPPGGRAAPRTPGRARPVPPEA</sequence>
<feature type="domain" description="Putative glycogen debranching enzyme N-terminal" evidence="2">
    <location>
        <begin position="10"/>
        <end position="50"/>
    </location>
</feature>
<name>A0ABP6U837_9ACTN</name>
<feature type="compositionally biased region" description="Basic residues" evidence="1">
    <location>
        <begin position="105"/>
        <end position="115"/>
    </location>
</feature>
<feature type="region of interest" description="Disordered" evidence="1">
    <location>
        <begin position="158"/>
        <end position="240"/>
    </location>
</feature>
<evidence type="ECO:0000259" key="2">
    <source>
        <dbReference type="Pfam" id="PF14742"/>
    </source>
</evidence>
<protein>
    <recommendedName>
        <fullName evidence="2">Putative glycogen debranching enzyme N-terminal domain-containing protein</fullName>
    </recommendedName>
</protein>
<reference evidence="4" key="1">
    <citation type="journal article" date="2019" name="Int. J. Syst. Evol. Microbiol.">
        <title>The Global Catalogue of Microorganisms (GCM) 10K type strain sequencing project: providing services to taxonomists for standard genome sequencing and annotation.</title>
        <authorList>
            <consortium name="The Broad Institute Genomics Platform"/>
            <consortium name="The Broad Institute Genome Sequencing Center for Infectious Disease"/>
            <person name="Wu L."/>
            <person name="Ma J."/>
        </authorList>
    </citation>
    <scope>NUCLEOTIDE SEQUENCE [LARGE SCALE GENOMIC DNA]</scope>
    <source>
        <strain evidence="4">JCM 4816</strain>
    </source>
</reference>